<dbReference type="GO" id="GO:0016757">
    <property type="term" value="F:glycosyltransferase activity"/>
    <property type="evidence" value="ECO:0007669"/>
    <property type="project" value="UniProtKB-KW"/>
</dbReference>
<proteinExistence type="inferred from homology"/>
<dbReference type="HOGENOM" id="CLU_042399_3_1_3"/>
<evidence type="ECO:0000313" key="11">
    <source>
        <dbReference type="EMBL" id="ABW26099.1"/>
    </source>
</evidence>
<dbReference type="PANTHER" id="PTHR30582:SF24">
    <property type="entry name" value="L,D-TRANSPEPTIDASE ERFK_SRFK-RELATED"/>
    <property type="match status" value="1"/>
</dbReference>
<dbReference type="Pfam" id="PF03734">
    <property type="entry name" value="YkuD"/>
    <property type="match status" value="1"/>
</dbReference>
<sequence>MGNYCFNVSNASSAVLISPMKTEFIKIACVVISVGTIASFDVAQAAEQNIPETPLPGLDQPRNYLPSAHGTRRLELSISRRQVTLFQGDQVLKSYPVAVGKAGWPTPVGDFEVQTKVRNPSWQNPFQGKGYVIPGGAPDNPLSTRWLGFWTNGKNWIGFHGTPNRASVGSAASHGCVRMYDEHIQELFELVAVGTPVKVTR</sequence>
<feature type="domain" description="L,D-TPase catalytic" evidence="10">
    <location>
        <begin position="72"/>
        <end position="200"/>
    </location>
</feature>
<organism evidence="11 12">
    <name type="scientific">Acaryochloris marina (strain MBIC 11017)</name>
    <dbReference type="NCBI Taxonomy" id="329726"/>
    <lineage>
        <taxon>Bacteria</taxon>
        <taxon>Bacillati</taxon>
        <taxon>Cyanobacteriota</taxon>
        <taxon>Cyanophyceae</taxon>
        <taxon>Acaryochloridales</taxon>
        <taxon>Acaryochloridaceae</taxon>
        <taxon>Acaryochloris</taxon>
    </lineage>
</organism>
<keyword evidence="8 9" id="KW-0961">Cell wall biogenesis/degradation</keyword>
<dbReference type="InterPro" id="IPR005490">
    <property type="entry name" value="LD_TPept_cat_dom"/>
</dbReference>
<evidence type="ECO:0000256" key="5">
    <source>
        <dbReference type="ARBA" id="ARBA00022801"/>
    </source>
</evidence>
<gene>
    <name evidence="11" type="ordered locus">AM1_1058</name>
</gene>
<evidence type="ECO:0000313" key="12">
    <source>
        <dbReference type="Proteomes" id="UP000000268"/>
    </source>
</evidence>
<dbReference type="Proteomes" id="UP000000268">
    <property type="component" value="Chromosome"/>
</dbReference>
<evidence type="ECO:0000256" key="8">
    <source>
        <dbReference type="ARBA" id="ARBA00023316"/>
    </source>
</evidence>
<dbReference type="AlphaFoldDB" id="B0C1T3"/>
<keyword evidence="7 9" id="KW-0573">Peptidoglycan synthesis</keyword>
<accession>B0C1T3</accession>
<protein>
    <submittedName>
        <fullName evidence="11">ErfK/YbiS/YcfS/YnhG family protein</fullName>
    </submittedName>
</protein>
<dbReference type="InterPro" id="IPR038063">
    <property type="entry name" value="Transpep_catalytic_dom"/>
</dbReference>
<dbReference type="GO" id="GO:0008360">
    <property type="term" value="P:regulation of cell shape"/>
    <property type="evidence" value="ECO:0007669"/>
    <property type="project" value="UniProtKB-UniRule"/>
</dbReference>
<comment type="pathway">
    <text evidence="1 9">Cell wall biogenesis; peptidoglycan biosynthesis.</text>
</comment>
<evidence type="ECO:0000256" key="7">
    <source>
        <dbReference type="ARBA" id="ARBA00022984"/>
    </source>
</evidence>
<dbReference type="GO" id="GO:0018104">
    <property type="term" value="P:peptidoglycan-protein cross-linking"/>
    <property type="evidence" value="ECO:0007669"/>
    <property type="project" value="TreeGrafter"/>
</dbReference>
<dbReference type="EMBL" id="CP000828">
    <property type="protein sequence ID" value="ABW26099.1"/>
    <property type="molecule type" value="Genomic_DNA"/>
</dbReference>
<dbReference type="KEGG" id="amr:AM1_1058"/>
<keyword evidence="4" id="KW-0808">Transferase</keyword>
<keyword evidence="12" id="KW-1185">Reference proteome</keyword>
<dbReference type="InterPro" id="IPR050979">
    <property type="entry name" value="LD-transpeptidase"/>
</dbReference>
<evidence type="ECO:0000256" key="4">
    <source>
        <dbReference type="ARBA" id="ARBA00022679"/>
    </source>
</evidence>
<dbReference type="Gene3D" id="2.40.440.10">
    <property type="entry name" value="L,D-transpeptidase catalytic domain-like"/>
    <property type="match status" value="1"/>
</dbReference>
<evidence type="ECO:0000256" key="2">
    <source>
        <dbReference type="ARBA" id="ARBA00005992"/>
    </source>
</evidence>
<dbReference type="eggNOG" id="COG1376">
    <property type="taxonomic scope" value="Bacteria"/>
</dbReference>
<evidence type="ECO:0000256" key="3">
    <source>
        <dbReference type="ARBA" id="ARBA00022676"/>
    </source>
</evidence>
<dbReference type="UniPathway" id="UPA00219"/>
<dbReference type="PANTHER" id="PTHR30582">
    <property type="entry name" value="L,D-TRANSPEPTIDASE"/>
    <property type="match status" value="1"/>
</dbReference>
<evidence type="ECO:0000259" key="10">
    <source>
        <dbReference type="PROSITE" id="PS52029"/>
    </source>
</evidence>
<dbReference type="SUPFAM" id="SSF141523">
    <property type="entry name" value="L,D-transpeptidase catalytic domain-like"/>
    <property type="match status" value="1"/>
</dbReference>
<evidence type="ECO:0000256" key="6">
    <source>
        <dbReference type="ARBA" id="ARBA00022960"/>
    </source>
</evidence>
<feature type="active site" description="Nucleophile" evidence="9">
    <location>
        <position position="176"/>
    </location>
</feature>
<dbReference type="CDD" id="cd16913">
    <property type="entry name" value="YkuD_like"/>
    <property type="match status" value="1"/>
</dbReference>
<evidence type="ECO:0000256" key="9">
    <source>
        <dbReference type="PROSITE-ProRule" id="PRU01373"/>
    </source>
</evidence>
<dbReference type="PROSITE" id="PS52029">
    <property type="entry name" value="LD_TPASE"/>
    <property type="match status" value="1"/>
</dbReference>
<dbReference type="GO" id="GO:0005576">
    <property type="term" value="C:extracellular region"/>
    <property type="evidence" value="ECO:0007669"/>
    <property type="project" value="TreeGrafter"/>
</dbReference>
<dbReference type="GO" id="GO:0071555">
    <property type="term" value="P:cell wall organization"/>
    <property type="evidence" value="ECO:0007669"/>
    <property type="project" value="UniProtKB-UniRule"/>
</dbReference>
<name>B0C1T3_ACAM1</name>
<dbReference type="GO" id="GO:0071972">
    <property type="term" value="F:peptidoglycan L,D-transpeptidase activity"/>
    <property type="evidence" value="ECO:0007669"/>
    <property type="project" value="TreeGrafter"/>
</dbReference>
<feature type="active site" description="Proton donor/acceptor" evidence="9">
    <location>
        <position position="160"/>
    </location>
</feature>
<keyword evidence="3" id="KW-0328">Glycosyltransferase</keyword>
<evidence type="ECO:0000256" key="1">
    <source>
        <dbReference type="ARBA" id="ARBA00004752"/>
    </source>
</evidence>
<keyword evidence="5" id="KW-0378">Hydrolase</keyword>
<comment type="similarity">
    <text evidence="2">Belongs to the YkuD family.</text>
</comment>
<reference evidence="11 12" key="1">
    <citation type="journal article" date="2008" name="Proc. Natl. Acad. Sci. U.S.A.">
        <title>Niche adaptation and genome expansion in the chlorophyll d-producing cyanobacterium Acaryochloris marina.</title>
        <authorList>
            <person name="Swingley W.D."/>
            <person name="Chen M."/>
            <person name="Cheung P.C."/>
            <person name="Conrad A.L."/>
            <person name="Dejesa L.C."/>
            <person name="Hao J."/>
            <person name="Honchak B.M."/>
            <person name="Karbach L.E."/>
            <person name="Kurdoglu A."/>
            <person name="Lahiri S."/>
            <person name="Mastrian S.D."/>
            <person name="Miyashita H."/>
            <person name="Page L."/>
            <person name="Ramakrishna P."/>
            <person name="Satoh S."/>
            <person name="Sattley W.M."/>
            <person name="Shimada Y."/>
            <person name="Taylor H.L."/>
            <person name="Tomo T."/>
            <person name="Tsuchiya T."/>
            <person name="Wang Z.T."/>
            <person name="Raymond J."/>
            <person name="Mimuro M."/>
            <person name="Blankenship R.E."/>
            <person name="Touchman J.W."/>
        </authorList>
    </citation>
    <scope>NUCLEOTIDE SEQUENCE [LARGE SCALE GENOMIC DNA]</scope>
    <source>
        <strain evidence="12">MBIC 11017</strain>
    </source>
</reference>
<keyword evidence="6 9" id="KW-0133">Cell shape</keyword>